<reference evidence="1" key="1">
    <citation type="submission" date="2019-12" db="EMBL/GenBank/DDBJ databases">
        <title>High-Quality draft genome sequences of three cyanobacteria isolated from the limestone walls of the Old Cathedral of Coimbra.</title>
        <authorList>
            <person name="Tiago I."/>
            <person name="Soares F."/>
            <person name="Portugal A."/>
        </authorList>
    </citation>
    <scope>NUCLEOTIDE SEQUENCE</scope>
    <source>
        <strain evidence="1">A</strain>
    </source>
</reference>
<dbReference type="Proteomes" id="UP000646053">
    <property type="component" value="Unassembled WGS sequence"/>
</dbReference>
<accession>A0A8J7YW13</accession>
<protein>
    <submittedName>
        <fullName evidence="1">Uncharacterized protein</fullName>
    </submittedName>
</protein>
<dbReference type="AlphaFoldDB" id="A0A8J7YW13"/>
<organism evidence="1 2">
    <name type="scientific">Myxacorys almedinensis A</name>
    <dbReference type="NCBI Taxonomy" id="2690445"/>
    <lineage>
        <taxon>Bacteria</taxon>
        <taxon>Bacillati</taxon>
        <taxon>Cyanobacteriota</taxon>
        <taxon>Cyanophyceae</taxon>
        <taxon>Leptolyngbyales</taxon>
        <taxon>Leptolyngbyaceae</taxon>
        <taxon>Myxacorys</taxon>
        <taxon>Myxacorys almedinensis</taxon>
    </lineage>
</organism>
<dbReference type="EMBL" id="WVIE01000001">
    <property type="protein sequence ID" value="NDJ15717.1"/>
    <property type="molecule type" value="Genomic_DNA"/>
</dbReference>
<name>A0A8J7YW13_9CYAN</name>
<sequence>MRQHVSREELLQIIDEHWMLEDPDRNEYAFLFRMIQERHRTQFERAFQQPEPSQYKAMQRYFRTIDQQRNRAEEILYWLYLDNELRRQGKTFPDQAEAKREGEDPPLA</sequence>
<gene>
    <name evidence="1" type="ORF">GS601_00170</name>
</gene>
<evidence type="ECO:0000313" key="1">
    <source>
        <dbReference type="EMBL" id="NDJ15717.1"/>
    </source>
</evidence>
<evidence type="ECO:0000313" key="2">
    <source>
        <dbReference type="Proteomes" id="UP000646053"/>
    </source>
</evidence>
<comment type="caution">
    <text evidence="1">The sequence shown here is derived from an EMBL/GenBank/DDBJ whole genome shotgun (WGS) entry which is preliminary data.</text>
</comment>
<proteinExistence type="predicted"/>
<dbReference type="RefSeq" id="WP_162421131.1">
    <property type="nucleotide sequence ID" value="NZ_WVIE01000001.1"/>
</dbReference>
<keyword evidence="2" id="KW-1185">Reference proteome</keyword>